<reference evidence="1" key="1">
    <citation type="submission" date="2021-02" db="EMBL/GenBank/DDBJ databases">
        <title>First Annotated Genome of the Yellow-green Alga Tribonema minus.</title>
        <authorList>
            <person name="Mahan K.M."/>
        </authorList>
    </citation>
    <scope>NUCLEOTIDE SEQUENCE</scope>
    <source>
        <strain evidence="1">UTEX B ZZ1240</strain>
    </source>
</reference>
<evidence type="ECO:0000313" key="1">
    <source>
        <dbReference type="EMBL" id="KAG5191450.1"/>
    </source>
</evidence>
<sequence>MAKKRRNMKKERRATVIAARRPRPLDVMKTNIMVFCSADLQEWADRLTPTASVALHVVMVHGVSDLVQAVAQYTEQNMELGWVVLVPLSSGGQSRSVTQWCVDGPITNTRSSVSPFATLTRRLHILATQGAHVDGLMQQVINTAGSTIKRMCSYNVELENMPESVVTQQWQWGFVEHGFVQTKTTHSTSNSYTGNMSFAFRLPDV</sequence>
<dbReference type="Proteomes" id="UP000664859">
    <property type="component" value="Unassembled WGS sequence"/>
</dbReference>
<protein>
    <submittedName>
        <fullName evidence="1">Uncharacterized protein</fullName>
    </submittedName>
</protein>
<proteinExistence type="predicted"/>
<accession>A0A835ZHL2</accession>
<comment type="caution">
    <text evidence="1">The sequence shown here is derived from an EMBL/GenBank/DDBJ whole genome shotgun (WGS) entry which is preliminary data.</text>
</comment>
<name>A0A835ZHL2_9STRA</name>
<gene>
    <name evidence="1" type="ORF">JKP88DRAFT_231280</name>
</gene>
<dbReference type="AlphaFoldDB" id="A0A835ZHL2"/>
<evidence type="ECO:0000313" key="2">
    <source>
        <dbReference type="Proteomes" id="UP000664859"/>
    </source>
</evidence>
<keyword evidence="2" id="KW-1185">Reference proteome</keyword>
<dbReference type="EMBL" id="JAFCMP010000020">
    <property type="protein sequence ID" value="KAG5191450.1"/>
    <property type="molecule type" value="Genomic_DNA"/>
</dbReference>
<organism evidence="1 2">
    <name type="scientific">Tribonema minus</name>
    <dbReference type="NCBI Taxonomy" id="303371"/>
    <lineage>
        <taxon>Eukaryota</taxon>
        <taxon>Sar</taxon>
        <taxon>Stramenopiles</taxon>
        <taxon>Ochrophyta</taxon>
        <taxon>PX clade</taxon>
        <taxon>Xanthophyceae</taxon>
        <taxon>Tribonematales</taxon>
        <taxon>Tribonemataceae</taxon>
        <taxon>Tribonema</taxon>
    </lineage>
</organism>